<sequence>MFDWETATYGKIYDDIDLFKDFEADFSAIVHNDLLASDPELSSEPTIVNTENPTLMDMAYDCLDVIQFFNFLYF</sequence>
<protein>
    <submittedName>
        <fullName evidence="1">Uncharacterized protein</fullName>
    </submittedName>
</protein>
<organism evidence="1">
    <name type="scientific">Tanacetum cinerariifolium</name>
    <name type="common">Dalmatian daisy</name>
    <name type="synonym">Chrysanthemum cinerariifolium</name>
    <dbReference type="NCBI Taxonomy" id="118510"/>
    <lineage>
        <taxon>Eukaryota</taxon>
        <taxon>Viridiplantae</taxon>
        <taxon>Streptophyta</taxon>
        <taxon>Embryophyta</taxon>
        <taxon>Tracheophyta</taxon>
        <taxon>Spermatophyta</taxon>
        <taxon>Magnoliopsida</taxon>
        <taxon>eudicotyledons</taxon>
        <taxon>Gunneridae</taxon>
        <taxon>Pentapetalae</taxon>
        <taxon>asterids</taxon>
        <taxon>campanulids</taxon>
        <taxon>Asterales</taxon>
        <taxon>Asteraceae</taxon>
        <taxon>Asteroideae</taxon>
        <taxon>Anthemideae</taxon>
        <taxon>Anthemidinae</taxon>
        <taxon>Tanacetum</taxon>
    </lineage>
</organism>
<gene>
    <name evidence="1" type="ORF">Tci_048101</name>
</gene>
<evidence type="ECO:0000313" key="1">
    <source>
        <dbReference type="EMBL" id="GEU76123.1"/>
    </source>
</evidence>
<dbReference type="AlphaFoldDB" id="A0A6L2MQ95"/>
<proteinExistence type="predicted"/>
<comment type="caution">
    <text evidence="1">The sequence shown here is derived from an EMBL/GenBank/DDBJ whole genome shotgun (WGS) entry which is preliminary data.</text>
</comment>
<name>A0A6L2MQ95_TANCI</name>
<dbReference type="EMBL" id="BKCJ010007216">
    <property type="protein sequence ID" value="GEU76123.1"/>
    <property type="molecule type" value="Genomic_DNA"/>
</dbReference>
<accession>A0A6L2MQ95</accession>
<reference evidence="1" key="1">
    <citation type="journal article" date="2019" name="Sci. Rep.">
        <title>Draft genome of Tanacetum cinerariifolium, the natural source of mosquito coil.</title>
        <authorList>
            <person name="Yamashiro T."/>
            <person name="Shiraishi A."/>
            <person name="Satake H."/>
            <person name="Nakayama K."/>
        </authorList>
    </citation>
    <scope>NUCLEOTIDE SEQUENCE</scope>
</reference>